<feature type="transmembrane region" description="Helical" evidence="13">
    <location>
        <begin position="233"/>
        <end position="258"/>
    </location>
</feature>
<feature type="transmembrane region" description="Helical" evidence="13">
    <location>
        <begin position="270"/>
        <end position="293"/>
    </location>
</feature>
<keyword evidence="4 13" id="KW-0812">Transmembrane</keyword>
<dbReference type="PANTHER" id="PTHR26451">
    <property type="entry name" value="G_PROTEIN_RECEP_F1_2 DOMAIN-CONTAINING PROTEIN"/>
    <property type="match status" value="1"/>
</dbReference>
<dbReference type="Gene3D" id="1.20.1070.10">
    <property type="entry name" value="Rhodopsin 7-helix transmembrane proteins"/>
    <property type="match status" value="1"/>
</dbReference>
<dbReference type="PRINTS" id="PR00245">
    <property type="entry name" value="OLFACTORYR"/>
</dbReference>
<comment type="subcellular location">
    <subcellularLocation>
        <location evidence="1">Cell membrane</location>
        <topology evidence="1">Multi-pass membrane protein</topology>
    </subcellularLocation>
</comment>
<dbReference type="InterPro" id="IPR017452">
    <property type="entry name" value="GPCR_Rhodpsn_7TM"/>
</dbReference>
<dbReference type="PRINTS" id="PR00237">
    <property type="entry name" value="GPCRRHODOPSN"/>
</dbReference>
<dbReference type="GO" id="GO:0005549">
    <property type="term" value="F:odorant binding"/>
    <property type="evidence" value="ECO:0007669"/>
    <property type="project" value="TreeGrafter"/>
</dbReference>
<dbReference type="Pfam" id="PF13853">
    <property type="entry name" value="7tm_4"/>
    <property type="match status" value="1"/>
</dbReference>
<evidence type="ECO:0000256" key="5">
    <source>
        <dbReference type="ARBA" id="ARBA00022725"/>
    </source>
</evidence>
<evidence type="ECO:0000256" key="1">
    <source>
        <dbReference type="ARBA" id="ARBA00004651"/>
    </source>
</evidence>
<sequence length="371" mass="42073">MSFPKTVLNDSAIIHPPGFYIIGFQRLPFINVYFIFLGFVYVVTVMFNSLVIFTITSNHYVSHPPQVRRIVMFNCLVIFTITSNRCLHTAKFLAVVNLAVIDIILNTSTIPAMIKIFLFKDNFVPFNLCFVQMFVYYSFGTLESFALAVLAYDRLIAICFPLRQNSINTLRSMSCIVGLCWCVALSICAFAVIIMTRLSFCNSLNVFSYFCDYEPVFKLACNDYTLQWSVASVLSSLILGGPFAFIFLSYIIILVTVFRMKSLNSRVKALATCVEHLIIVAIFYIPLITIFSISFYMKYTDPDRSLLSLSLASCVPPCINPIVYSLKTKEIRTRALALVRTNKINADQYRKACLRVLAITVCLECKVANDR</sequence>
<evidence type="ECO:0000256" key="12">
    <source>
        <dbReference type="ARBA" id="ARBA00023224"/>
    </source>
</evidence>
<evidence type="ECO:0000313" key="15">
    <source>
        <dbReference type="EMBL" id="KAK2828270.1"/>
    </source>
</evidence>
<protein>
    <recommendedName>
        <fullName evidence="14">G-protein coupled receptors family 1 profile domain-containing protein</fullName>
    </recommendedName>
</protein>
<dbReference type="GO" id="GO:0004984">
    <property type="term" value="F:olfactory receptor activity"/>
    <property type="evidence" value="ECO:0007669"/>
    <property type="project" value="InterPro"/>
</dbReference>
<dbReference type="InterPro" id="IPR000276">
    <property type="entry name" value="GPCR_Rhodpsn"/>
</dbReference>
<dbReference type="InterPro" id="IPR000725">
    <property type="entry name" value="Olfact_rcpt"/>
</dbReference>
<evidence type="ECO:0000256" key="13">
    <source>
        <dbReference type="SAM" id="Phobius"/>
    </source>
</evidence>
<keyword evidence="10" id="KW-0675">Receptor</keyword>
<evidence type="ECO:0000256" key="11">
    <source>
        <dbReference type="ARBA" id="ARBA00023180"/>
    </source>
</evidence>
<dbReference type="Proteomes" id="UP001187415">
    <property type="component" value="Unassembled WGS sequence"/>
</dbReference>
<keyword evidence="7" id="KW-0297">G-protein coupled receptor</keyword>
<evidence type="ECO:0000256" key="2">
    <source>
        <dbReference type="ARBA" id="ARBA00022475"/>
    </source>
</evidence>
<dbReference type="GO" id="GO:0005886">
    <property type="term" value="C:plasma membrane"/>
    <property type="evidence" value="ECO:0007669"/>
    <property type="project" value="UniProtKB-SubCell"/>
</dbReference>
<evidence type="ECO:0000256" key="10">
    <source>
        <dbReference type="ARBA" id="ARBA00023170"/>
    </source>
</evidence>
<evidence type="ECO:0000256" key="7">
    <source>
        <dbReference type="ARBA" id="ARBA00023040"/>
    </source>
</evidence>
<evidence type="ECO:0000256" key="6">
    <source>
        <dbReference type="ARBA" id="ARBA00022989"/>
    </source>
</evidence>
<keyword evidence="16" id="KW-1185">Reference proteome</keyword>
<gene>
    <name evidence="15" type="ORF">Q5P01_019304</name>
</gene>
<name>A0AA88M0T7_CHASR</name>
<dbReference type="InterPro" id="IPR052921">
    <property type="entry name" value="GPCR1_Superfamily_Member"/>
</dbReference>
<dbReference type="PROSITE" id="PS50262">
    <property type="entry name" value="G_PROTEIN_RECEP_F1_2"/>
    <property type="match status" value="1"/>
</dbReference>
<feature type="transmembrane region" description="Helical" evidence="13">
    <location>
        <begin position="134"/>
        <end position="152"/>
    </location>
</feature>
<accession>A0AA88M0T7</accession>
<dbReference type="EMBL" id="JAUPFM010000015">
    <property type="protein sequence ID" value="KAK2828270.1"/>
    <property type="molecule type" value="Genomic_DNA"/>
</dbReference>
<dbReference type="AlphaFoldDB" id="A0AA88M0T7"/>
<keyword evidence="9" id="KW-1015">Disulfide bond</keyword>
<evidence type="ECO:0000259" key="14">
    <source>
        <dbReference type="PROSITE" id="PS50262"/>
    </source>
</evidence>
<feature type="transmembrane region" description="Helical" evidence="13">
    <location>
        <begin position="94"/>
        <end position="114"/>
    </location>
</feature>
<keyword evidence="11" id="KW-0325">Glycoprotein</keyword>
<keyword evidence="2" id="KW-1003">Cell membrane</keyword>
<feature type="transmembrane region" description="Helical" evidence="13">
    <location>
        <begin position="305"/>
        <end position="326"/>
    </location>
</feature>
<evidence type="ECO:0000256" key="4">
    <source>
        <dbReference type="ARBA" id="ARBA00022692"/>
    </source>
</evidence>
<feature type="transmembrane region" description="Helical" evidence="13">
    <location>
        <begin position="173"/>
        <end position="195"/>
    </location>
</feature>
<feature type="domain" description="G-protein coupled receptors family 1 profile" evidence="14">
    <location>
        <begin position="73"/>
        <end position="324"/>
    </location>
</feature>
<keyword evidence="8 13" id="KW-0472">Membrane</keyword>
<evidence type="ECO:0000313" key="16">
    <source>
        <dbReference type="Proteomes" id="UP001187415"/>
    </source>
</evidence>
<keyword evidence="12" id="KW-0807">Transducer</keyword>
<dbReference type="PANTHER" id="PTHR26451:SF470">
    <property type="entry name" value="OLFACTORY RECEPTOR"/>
    <property type="match status" value="1"/>
</dbReference>
<dbReference type="GO" id="GO:0004930">
    <property type="term" value="F:G protein-coupled receptor activity"/>
    <property type="evidence" value="ECO:0007669"/>
    <property type="project" value="UniProtKB-KW"/>
</dbReference>
<feature type="transmembrane region" description="Helical" evidence="13">
    <location>
        <begin position="67"/>
        <end position="87"/>
    </location>
</feature>
<dbReference type="SUPFAM" id="SSF81321">
    <property type="entry name" value="Family A G protein-coupled receptor-like"/>
    <property type="match status" value="1"/>
</dbReference>
<dbReference type="FunFam" id="1.20.1070.10:FF:000024">
    <property type="entry name" value="Olfactory receptor"/>
    <property type="match status" value="1"/>
</dbReference>
<evidence type="ECO:0000256" key="9">
    <source>
        <dbReference type="ARBA" id="ARBA00023157"/>
    </source>
</evidence>
<keyword evidence="3" id="KW-0716">Sensory transduction</keyword>
<organism evidence="15 16">
    <name type="scientific">Channa striata</name>
    <name type="common">Snakehead murrel</name>
    <name type="synonym">Ophicephalus striatus</name>
    <dbReference type="NCBI Taxonomy" id="64152"/>
    <lineage>
        <taxon>Eukaryota</taxon>
        <taxon>Metazoa</taxon>
        <taxon>Chordata</taxon>
        <taxon>Craniata</taxon>
        <taxon>Vertebrata</taxon>
        <taxon>Euteleostomi</taxon>
        <taxon>Actinopterygii</taxon>
        <taxon>Neopterygii</taxon>
        <taxon>Teleostei</taxon>
        <taxon>Neoteleostei</taxon>
        <taxon>Acanthomorphata</taxon>
        <taxon>Anabantaria</taxon>
        <taxon>Anabantiformes</taxon>
        <taxon>Channoidei</taxon>
        <taxon>Channidae</taxon>
        <taxon>Channa</taxon>
    </lineage>
</organism>
<keyword evidence="5" id="KW-0552">Olfaction</keyword>
<proteinExistence type="predicted"/>
<comment type="caution">
    <text evidence="15">The sequence shown here is derived from an EMBL/GenBank/DDBJ whole genome shotgun (WGS) entry which is preliminary data.</text>
</comment>
<reference evidence="15" key="1">
    <citation type="submission" date="2023-07" db="EMBL/GenBank/DDBJ databases">
        <title>Chromosome-level Genome Assembly of Striped Snakehead (Channa striata).</title>
        <authorList>
            <person name="Liu H."/>
        </authorList>
    </citation>
    <scope>NUCLEOTIDE SEQUENCE</scope>
    <source>
        <strain evidence="15">Gz</strain>
        <tissue evidence="15">Muscle</tissue>
    </source>
</reference>
<evidence type="ECO:0000256" key="8">
    <source>
        <dbReference type="ARBA" id="ARBA00023136"/>
    </source>
</evidence>
<feature type="transmembrane region" description="Helical" evidence="13">
    <location>
        <begin position="32"/>
        <end position="55"/>
    </location>
</feature>
<keyword evidence="6 13" id="KW-1133">Transmembrane helix</keyword>
<evidence type="ECO:0000256" key="3">
    <source>
        <dbReference type="ARBA" id="ARBA00022606"/>
    </source>
</evidence>